<proteinExistence type="predicted"/>
<evidence type="ECO:0000313" key="2">
    <source>
        <dbReference type="Proteomes" id="UP000315496"/>
    </source>
</evidence>
<gene>
    <name evidence="1" type="ORF">GMRT_13304</name>
</gene>
<keyword evidence="2" id="KW-1185">Reference proteome</keyword>
<protein>
    <submittedName>
        <fullName evidence="1">Uncharacterized protein</fullName>
    </submittedName>
</protein>
<dbReference type="OrthoDB" id="21485at2759"/>
<dbReference type="Proteomes" id="UP000315496">
    <property type="component" value="Chromosome 5"/>
</dbReference>
<evidence type="ECO:0000313" key="1">
    <source>
        <dbReference type="EMBL" id="TNJ26267.1"/>
    </source>
</evidence>
<dbReference type="EMBL" id="VDLU01000005">
    <property type="protein sequence ID" value="TNJ26267.1"/>
    <property type="molecule type" value="Genomic_DNA"/>
</dbReference>
<dbReference type="VEuPathDB" id="GiardiaDB:GMRT_13304"/>
<name>A0A4Z1T036_GIAMU</name>
<sequence>MTLLHLHVYLGDSFSFYLDRSARDTCEALRQGVESELNVLFELVDSPDPITVLAIRSSSFNDLHPDTLVGDAFENNDVVFVDLDLVKPVSANTVTIAMITPRESSLMHHAILRTVSEQDKQRIIDESRTSLMSAALQPREVYSVDGASPARSQVAFHPGEKCQPYCMPLAEVGDNRSICPVCNEIKAYCAAEGVHCTPYCKSGDTQKSKSNGLQFCSVCMSRYRAGKYLRGAVHQCSQCHRPWLRLNINGVCRTCHCEDETSSHVPFQPYLVTIDTWVDKS</sequence>
<accession>A0A4Z1T036</accession>
<dbReference type="AlphaFoldDB" id="A0A4Z1T036"/>
<reference evidence="1 2" key="1">
    <citation type="submission" date="2019-05" db="EMBL/GenBank/DDBJ databases">
        <title>The compact genome of Giardia muris reveals important steps in the evolution of intestinal protozoan parasites.</title>
        <authorList>
            <person name="Xu F."/>
            <person name="Jimenez-Gonzalez A."/>
            <person name="Einarsson E."/>
            <person name="Astvaldsson A."/>
            <person name="Peirasmaki D."/>
            <person name="Eckmann L."/>
            <person name="Andersson J.O."/>
            <person name="Svard S.G."/>
            <person name="Jerlstrom-Hultqvist J."/>
        </authorList>
    </citation>
    <scope>NUCLEOTIDE SEQUENCE [LARGE SCALE GENOMIC DNA]</scope>
    <source>
        <strain evidence="1 2">Roberts-Thomson</strain>
    </source>
</reference>
<organism evidence="1 2">
    <name type="scientific">Giardia muris</name>
    <dbReference type="NCBI Taxonomy" id="5742"/>
    <lineage>
        <taxon>Eukaryota</taxon>
        <taxon>Metamonada</taxon>
        <taxon>Diplomonadida</taxon>
        <taxon>Hexamitidae</taxon>
        <taxon>Giardiinae</taxon>
        <taxon>Giardia</taxon>
    </lineage>
</organism>
<comment type="caution">
    <text evidence="1">The sequence shown here is derived from an EMBL/GenBank/DDBJ whole genome shotgun (WGS) entry which is preliminary data.</text>
</comment>